<dbReference type="AlphaFoldDB" id="A0A1I2BCK3"/>
<dbReference type="PANTHER" id="PTHR42789">
    <property type="entry name" value="D-ISOMER SPECIFIC 2-HYDROXYACID DEHYDROGENASE FAMILY PROTEIN (AFU_ORTHOLOGUE AFUA_6G10090)"/>
    <property type="match status" value="1"/>
</dbReference>
<dbReference type="STRING" id="930128.SAMN05192532_102220"/>
<dbReference type="GO" id="GO:0051287">
    <property type="term" value="F:NAD binding"/>
    <property type="evidence" value="ECO:0007669"/>
    <property type="project" value="InterPro"/>
</dbReference>
<feature type="domain" description="D-isomer specific 2-hydroxyacid dehydrogenase NAD-binding" evidence="6">
    <location>
        <begin position="94"/>
        <end position="274"/>
    </location>
</feature>
<comment type="similarity">
    <text evidence="1 4">Belongs to the D-isomer specific 2-hydroxyacid dehydrogenase family.</text>
</comment>
<accession>A0A1I2BCK3</accession>
<dbReference type="PANTHER" id="PTHR42789:SF1">
    <property type="entry name" value="D-ISOMER SPECIFIC 2-HYDROXYACID DEHYDROGENASE FAMILY PROTEIN (AFU_ORTHOLOGUE AFUA_6G10090)"/>
    <property type="match status" value="1"/>
</dbReference>
<dbReference type="SUPFAM" id="SSF51735">
    <property type="entry name" value="NAD(P)-binding Rossmann-fold domains"/>
    <property type="match status" value="1"/>
</dbReference>
<keyword evidence="2 4" id="KW-0560">Oxidoreductase</keyword>
<dbReference type="InterPro" id="IPR006140">
    <property type="entry name" value="D-isomer_DH_NAD-bd"/>
</dbReference>
<dbReference type="OrthoDB" id="9805416at2"/>
<keyword evidence="8" id="KW-1185">Reference proteome</keyword>
<organism evidence="7 8">
    <name type="scientific">Alteribacillus iranensis</name>
    <dbReference type="NCBI Taxonomy" id="930128"/>
    <lineage>
        <taxon>Bacteria</taxon>
        <taxon>Bacillati</taxon>
        <taxon>Bacillota</taxon>
        <taxon>Bacilli</taxon>
        <taxon>Bacillales</taxon>
        <taxon>Bacillaceae</taxon>
        <taxon>Alteribacillus</taxon>
    </lineage>
</organism>
<evidence type="ECO:0000259" key="5">
    <source>
        <dbReference type="Pfam" id="PF00389"/>
    </source>
</evidence>
<dbReference type="InterPro" id="IPR050857">
    <property type="entry name" value="D-2-hydroxyacid_DH"/>
</dbReference>
<keyword evidence="3" id="KW-0520">NAD</keyword>
<dbReference type="Proteomes" id="UP000199516">
    <property type="component" value="Unassembled WGS sequence"/>
</dbReference>
<evidence type="ECO:0000313" key="8">
    <source>
        <dbReference type="Proteomes" id="UP000199516"/>
    </source>
</evidence>
<dbReference type="GO" id="GO:0016616">
    <property type="term" value="F:oxidoreductase activity, acting on the CH-OH group of donors, NAD or NADP as acceptor"/>
    <property type="evidence" value="ECO:0007669"/>
    <property type="project" value="InterPro"/>
</dbReference>
<dbReference type="RefSeq" id="WP_091658471.1">
    <property type="nucleotide sequence ID" value="NZ_FONT01000002.1"/>
</dbReference>
<protein>
    <submittedName>
        <fullName evidence="7">D-3-phosphoglycerate dehydrogenase</fullName>
    </submittedName>
</protein>
<dbReference type="CDD" id="cd12173">
    <property type="entry name" value="PGDH_4"/>
    <property type="match status" value="1"/>
</dbReference>
<evidence type="ECO:0000313" key="7">
    <source>
        <dbReference type="EMBL" id="SFE53789.1"/>
    </source>
</evidence>
<dbReference type="Gene3D" id="3.40.50.720">
    <property type="entry name" value="NAD(P)-binding Rossmann-like Domain"/>
    <property type="match status" value="2"/>
</dbReference>
<evidence type="ECO:0000256" key="2">
    <source>
        <dbReference type="ARBA" id="ARBA00023002"/>
    </source>
</evidence>
<dbReference type="SUPFAM" id="SSF52283">
    <property type="entry name" value="Formate/glycerate dehydrogenase catalytic domain-like"/>
    <property type="match status" value="1"/>
</dbReference>
<reference evidence="7 8" key="1">
    <citation type="submission" date="2016-10" db="EMBL/GenBank/DDBJ databases">
        <authorList>
            <person name="de Groot N.N."/>
        </authorList>
    </citation>
    <scope>NUCLEOTIDE SEQUENCE [LARGE SCALE GENOMIC DNA]</scope>
    <source>
        <strain evidence="7 8">DSM 23995</strain>
    </source>
</reference>
<feature type="domain" description="D-isomer specific 2-hydroxyacid dehydrogenase catalytic" evidence="5">
    <location>
        <begin position="8"/>
        <end position="305"/>
    </location>
</feature>
<dbReference type="InterPro" id="IPR036291">
    <property type="entry name" value="NAD(P)-bd_dom_sf"/>
</dbReference>
<dbReference type="Pfam" id="PF02826">
    <property type="entry name" value="2-Hacid_dh_C"/>
    <property type="match status" value="1"/>
</dbReference>
<gene>
    <name evidence="7" type="ORF">SAMN05192532_102220</name>
</gene>
<evidence type="ECO:0000256" key="3">
    <source>
        <dbReference type="ARBA" id="ARBA00023027"/>
    </source>
</evidence>
<dbReference type="EMBL" id="FONT01000002">
    <property type="protein sequence ID" value="SFE53789.1"/>
    <property type="molecule type" value="Genomic_DNA"/>
</dbReference>
<name>A0A1I2BCK3_9BACI</name>
<proteinExistence type="inferred from homology"/>
<evidence type="ECO:0000256" key="1">
    <source>
        <dbReference type="ARBA" id="ARBA00005854"/>
    </source>
</evidence>
<evidence type="ECO:0000259" key="6">
    <source>
        <dbReference type="Pfam" id="PF02826"/>
    </source>
</evidence>
<dbReference type="Pfam" id="PF00389">
    <property type="entry name" value="2-Hacid_dh"/>
    <property type="match status" value="1"/>
</dbReference>
<evidence type="ECO:0000256" key="4">
    <source>
        <dbReference type="RuleBase" id="RU003719"/>
    </source>
</evidence>
<sequence>MLVYLNENIHPEAITELKKHAKITNDHMNTEIDAIIVRTEPVTREMMEHSKNLKVIGKHGIGYDNIDIDAAHDLGISVVYTPTANSQSVAELIITLLLNVTRNIIPNHRRLVQGETQTNAPNDLIGNELLGKKMGFIGLGNVALLTGDILRKGFSVDLLGYDPYVTTEKAASHGITKTESLQEMLPEVDFINVSVPLTESTKNIISMRELKMCKKSAILINTSRGGTVNERDLYVALSNNILKAAASDVFNIEPPRKDHPLLSLDNFIATPHIGASTDEAMYRMGKTVVQEVISVLNGKKASYQVI</sequence>
<dbReference type="InterPro" id="IPR006139">
    <property type="entry name" value="D-isomer_2_OHA_DH_cat_dom"/>
</dbReference>